<evidence type="ECO:0000256" key="4">
    <source>
        <dbReference type="ARBA" id="ARBA00022989"/>
    </source>
</evidence>
<dbReference type="InterPro" id="IPR007156">
    <property type="entry name" value="MamQ_LemA"/>
</dbReference>
<evidence type="ECO:0000256" key="3">
    <source>
        <dbReference type="ARBA" id="ARBA00022692"/>
    </source>
</evidence>
<comment type="similarity">
    <text evidence="2">Belongs to the LemA family.</text>
</comment>
<comment type="caution">
    <text evidence="7">The sequence shown here is derived from an EMBL/GenBank/DDBJ whole genome shotgun (WGS) entry which is preliminary data.</text>
</comment>
<organism evidence="7 8">
    <name type="scientific">Mycetocola tolaasinivorans</name>
    <dbReference type="NCBI Taxonomy" id="76635"/>
    <lineage>
        <taxon>Bacteria</taxon>
        <taxon>Bacillati</taxon>
        <taxon>Actinomycetota</taxon>
        <taxon>Actinomycetes</taxon>
        <taxon>Micrococcales</taxon>
        <taxon>Microbacteriaceae</taxon>
        <taxon>Mycetocola</taxon>
    </lineage>
</organism>
<accession>A0A3L7A7Q4</accession>
<evidence type="ECO:0000313" key="7">
    <source>
        <dbReference type="EMBL" id="RLP76359.1"/>
    </source>
</evidence>
<dbReference type="Pfam" id="PF04011">
    <property type="entry name" value="LemA"/>
    <property type="match status" value="1"/>
</dbReference>
<evidence type="ECO:0000256" key="1">
    <source>
        <dbReference type="ARBA" id="ARBA00004167"/>
    </source>
</evidence>
<feature type="transmembrane region" description="Helical" evidence="6">
    <location>
        <begin position="32"/>
        <end position="52"/>
    </location>
</feature>
<evidence type="ECO:0000256" key="6">
    <source>
        <dbReference type="SAM" id="Phobius"/>
    </source>
</evidence>
<keyword evidence="8" id="KW-1185">Reference proteome</keyword>
<dbReference type="SUPFAM" id="SSF140478">
    <property type="entry name" value="LemA-like"/>
    <property type="match status" value="1"/>
</dbReference>
<dbReference type="EMBL" id="RCUX01000004">
    <property type="protein sequence ID" value="RLP76359.1"/>
    <property type="molecule type" value="Genomic_DNA"/>
</dbReference>
<keyword evidence="5 6" id="KW-0472">Membrane</keyword>
<reference evidence="7 8" key="1">
    <citation type="submission" date="2018-10" db="EMBL/GenBank/DDBJ databases">
        <authorList>
            <person name="Li J."/>
        </authorList>
    </citation>
    <scope>NUCLEOTIDE SEQUENCE [LARGE SCALE GENOMIC DNA]</scope>
    <source>
        <strain evidence="7 8">IF 016277</strain>
    </source>
</reference>
<dbReference type="OrthoDB" id="9804152at2"/>
<dbReference type="Gene3D" id="1.20.1440.20">
    <property type="entry name" value="LemA-like domain"/>
    <property type="match status" value="1"/>
</dbReference>
<keyword evidence="4 6" id="KW-1133">Transmembrane helix</keyword>
<keyword evidence="3 6" id="KW-0812">Transmembrane</keyword>
<gene>
    <name evidence="7" type="ORF">D9V32_05675</name>
</gene>
<evidence type="ECO:0000256" key="5">
    <source>
        <dbReference type="ARBA" id="ARBA00023136"/>
    </source>
</evidence>
<protein>
    <submittedName>
        <fullName evidence="7">LemA family protein</fullName>
    </submittedName>
</protein>
<sequence>MPKIPRTRTLGYQYKHVSNLKLPWRVLTVGQWLIPVLIVVALIVVIGIYLWATYNSLVALKVRVDEAWSDITVQLKRRADLIPNLIETVKGYAAHEKSVFEAVTRARAETLSAQGPAEASVAENHLQSALKSVFAVAEAYPQLQASQNFLQLQSELVDTENKVQASRRFYNGGVRELNTKIQVFPNNLFARNLGFTEREFFEVADAAAIAEPPRIQF</sequence>
<proteinExistence type="inferred from homology"/>
<dbReference type="PANTHER" id="PTHR34478:SF1">
    <property type="entry name" value="PROTEIN LEMA"/>
    <property type="match status" value="1"/>
</dbReference>
<dbReference type="PANTHER" id="PTHR34478">
    <property type="entry name" value="PROTEIN LEMA"/>
    <property type="match status" value="1"/>
</dbReference>
<dbReference type="GO" id="GO:0016020">
    <property type="term" value="C:membrane"/>
    <property type="evidence" value="ECO:0007669"/>
    <property type="project" value="UniProtKB-SubCell"/>
</dbReference>
<dbReference type="InterPro" id="IPR023353">
    <property type="entry name" value="LemA-like_dom_sf"/>
</dbReference>
<evidence type="ECO:0000313" key="8">
    <source>
        <dbReference type="Proteomes" id="UP000272503"/>
    </source>
</evidence>
<dbReference type="Proteomes" id="UP000272503">
    <property type="component" value="Unassembled WGS sequence"/>
</dbReference>
<comment type="subcellular location">
    <subcellularLocation>
        <location evidence="1">Membrane</location>
        <topology evidence="1">Single-pass membrane protein</topology>
    </subcellularLocation>
</comment>
<dbReference type="AlphaFoldDB" id="A0A3L7A7Q4"/>
<name>A0A3L7A7Q4_9MICO</name>
<evidence type="ECO:0000256" key="2">
    <source>
        <dbReference type="ARBA" id="ARBA00008854"/>
    </source>
</evidence>